<dbReference type="InterPro" id="IPR005995">
    <property type="entry name" value="Pgm_bpd_ind"/>
</dbReference>
<evidence type="ECO:0000256" key="8">
    <source>
        <dbReference type="ARBA" id="ARBA00023152"/>
    </source>
</evidence>
<comment type="pathway">
    <text evidence="3">Carbohydrate degradation; glycolysis; pyruvate from D-glyceraldehyde 3-phosphate: step 3/5.</text>
</comment>
<sequence>METVKLVTMRLVLDAFSLKGMLPFSILLAFFAAKLVDLALASGKIYEGEGFKYTSESFEKGTLHLIGLLSNGGVHSLLDQLQLLLKGASEHGAKRIRVHILTDGRDVADGSSLGFVETLENDLANLREKGVDARIASGGVRMYVTMDRYENDWDVVKRGLDAQVLGEAPHKFTNAVEAVKKLGKMQMISTTSLVVVDENHKAVGPIVDGDAVVTFNFRADRNVMLAKALEYQDFDKFDRVRCPKIRYAGMLQYDGELKLPSHYLVSPPFIDRTSGEYLVHNGIRIFACSETVKFGHVTVFWNGNRSGYFNPGLEEYVEIPSDSGITFNVQPKMKALEIAEKARDTMLSRKFDHVRVNIPNGDMVGHTGDIQATIVGCKAADEALKMILDAIERVGRIFVVPIAVGGQELAAGVRFRSDVLDGGLANGAATEMNLHGFVAPSDYEPSLIEVVDMYYWFGGLYQQISKMSTRTVGLIQNQDLNARFNGKTNVSKAQRKAGIGGRKPLGDLSNSVKPTPNQSSKKENAKSIPFIEKEIGIFNPTHDSSKTNSVYKAEKVQATGRKALSDISNSGKPYSQGTSKKNQKAKLGNPEEDQCQLEDIAEEGCLHNHEDCIKTQKRAISTNDFLRILGLDDFSKHSASAKEYSLSNILEPMSPPRHAESNKMTAMLIEESSPPKHMLS</sequence>
<comment type="cofactor">
    <cofactor evidence="2">
        <name>Mn(2+)</name>
        <dbReference type="ChEBI" id="CHEBI:29035"/>
    </cofactor>
</comment>
<organism evidence="14 15">
    <name type="scientific">Hibiscus syriacus</name>
    <name type="common">Rose of Sharon</name>
    <dbReference type="NCBI Taxonomy" id="106335"/>
    <lineage>
        <taxon>Eukaryota</taxon>
        <taxon>Viridiplantae</taxon>
        <taxon>Streptophyta</taxon>
        <taxon>Embryophyta</taxon>
        <taxon>Tracheophyta</taxon>
        <taxon>Spermatophyta</taxon>
        <taxon>Magnoliopsida</taxon>
        <taxon>eudicotyledons</taxon>
        <taxon>Gunneridae</taxon>
        <taxon>Pentapetalae</taxon>
        <taxon>rosids</taxon>
        <taxon>malvids</taxon>
        <taxon>Malvales</taxon>
        <taxon>Malvaceae</taxon>
        <taxon>Malvoideae</taxon>
        <taxon>Hibiscus</taxon>
    </lineage>
</organism>
<evidence type="ECO:0000313" key="14">
    <source>
        <dbReference type="EMBL" id="KAE8729753.1"/>
    </source>
</evidence>
<evidence type="ECO:0000256" key="3">
    <source>
        <dbReference type="ARBA" id="ARBA00004798"/>
    </source>
</evidence>
<comment type="caution">
    <text evidence="14">The sequence shown here is derived from an EMBL/GenBank/DDBJ whole genome shotgun (WGS) entry which is preliminary data.</text>
</comment>
<dbReference type="GO" id="GO:0004619">
    <property type="term" value="F:phosphoglycerate mutase activity"/>
    <property type="evidence" value="ECO:0007669"/>
    <property type="project" value="UniProtKB-EC"/>
</dbReference>
<keyword evidence="15" id="KW-1185">Reference proteome</keyword>
<dbReference type="PANTHER" id="PTHR31637">
    <property type="entry name" value="2,3-BISPHOSPHOGLYCERATE-INDEPENDENT PHOSPHOGLYCERATE MUTASE"/>
    <property type="match status" value="1"/>
</dbReference>
<dbReference type="Gene3D" id="3.40.1450.10">
    <property type="entry name" value="BPG-independent phosphoglycerate mutase, domain B"/>
    <property type="match status" value="1"/>
</dbReference>
<dbReference type="Gene3D" id="3.40.720.10">
    <property type="entry name" value="Alkaline Phosphatase, subunit A"/>
    <property type="match status" value="1"/>
</dbReference>
<evidence type="ECO:0000256" key="1">
    <source>
        <dbReference type="ARBA" id="ARBA00000370"/>
    </source>
</evidence>
<evidence type="ECO:0000256" key="10">
    <source>
        <dbReference type="ARBA" id="ARBA00023235"/>
    </source>
</evidence>
<dbReference type="InterPro" id="IPR011258">
    <property type="entry name" value="BPG-indep_PGM_N"/>
</dbReference>
<dbReference type="AlphaFoldDB" id="A0A6A3CKT7"/>
<dbReference type="Proteomes" id="UP000436088">
    <property type="component" value="Unassembled WGS sequence"/>
</dbReference>
<dbReference type="InterPro" id="IPR036646">
    <property type="entry name" value="PGAM_B_sf"/>
</dbReference>
<evidence type="ECO:0000256" key="4">
    <source>
        <dbReference type="ARBA" id="ARBA00008819"/>
    </source>
</evidence>
<feature type="compositionally biased region" description="Polar residues" evidence="12">
    <location>
        <begin position="508"/>
        <end position="519"/>
    </location>
</feature>
<dbReference type="GO" id="GO:0010118">
    <property type="term" value="P:stomatal movement"/>
    <property type="evidence" value="ECO:0007669"/>
    <property type="project" value="UniProtKB-ARBA"/>
</dbReference>
<dbReference type="PANTHER" id="PTHR31637:SF7">
    <property type="entry name" value="2,3-BISPHOSPHOGLYCERATE-INDEPENDENT PHOSPHOGLYCERATE MUTASE 1"/>
    <property type="match status" value="1"/>
</dbReference>
<keyword evidence="9" id="KW-0464">Manganese</keyword>
<name>A0A6A3CKT7_HIBSY</name>
<reference evidence="14" key="1">
    <citation type="submission" date="2019-09" db="EMBL/GenBank/DDBJ databases">
        <title>Draft genome information of white flower Hibiscus syriacus.</title>
        <authorList>
            <person name="Kim Y.-M."/>
        </authorList>
    </citation>
    <scope>NUCLEOTIDE SEQUENCE [LARGE SCALE GENOMIC DNA]</scope>
    <source>
        <strain evidence="14">YM2019G1</strain>
    </source>
</reference>
<dbReference type="FunFam" id="3.40.1450.10:FF:000002">
    <property type="entry name" value="2,3-bisphosphoglycerate-independent phosphoglycerate mutase"/>
    <property type="match status" value="1"/>
</dbReference>
<dbReference type="SUPFAM" id="SSF64158">
    <property type="entry name" value="2,3-Bisphosphoglycerate-independent phosphoglycerate mutase, substrate-binding domain"/>
    <property type="match status" value="1"/>
</dbReference>
<dbReference type="GO" id="GO:0006007">
    <property type="term" value="P:glucose catabolic process"/>
    <property type="evidence" value="ECO:0007669"/>
    <property type="project" value="InterPro"/>
</dbReference>
<evidence type="ECO:0000259" key="13">
    <source>
        <dbReference type="Pfam" id="PF06415"/>
    </source>
</evidence>
<evidence type="ECO:0000256" key="11">
    <source>
        <dbReference type="ARBA" id="ARBA00056264"/>
    </source>
</evidence>
<evidence type="ECO:0000256" key="5">
    <source>
        <dbReference type="ARBA" id="ARBA00011245"/>
    </source>
</evidence>
<evidence type="ECO:0000313" key="15">
    <source>
        <dbReference type="Proteomes" id="UP000436088"/>
    </source>
</evidence>
<dbReference type="GO" id="GO:0005737">
    <property type="term" value="C:cytoplasm"/>
    <property type="evidence" value="ECO:0007669"/>
    <property type="project" value="UniProtKB-SubCell"/>
</dbReference>
<dbReference type="GO" id="GO:0030145">
    <property type="term" value="F:manganese ion binding"/>
    <property type="evidence" value="ECO:0007669"/>
    <property type="project" value="InterPro"/>
</dbReference>
<keyword evidence="10" id="KW-0413">Isomerase</keyword>
<dbReference type="GO" id="GO:0006096">
    <property type="term" value="P:glycolytic process"/>
    <property type="evidence" value="ECO:0007669"/>
    <property type="project" value="UniProtKB-UniPathway"/>
</dbReference>
<dbReference type="InterPro" id="IPR017850">
    <property type="entry name" value="Alkaline_phosphatase_core_sf"/>
</dbReference>
<dbReference type="SUPFAM" id="SSF53649">
    <property type="entry name" value="Alkaline phosphatase-like"/>
    <property type="match status" value="1"/>
</dbReference>
<dbReference type="GO" id="GO:0010037">
    <property type="term" value="P:response to carbon dioxide"/>
    <property type="evidence" value="ECO:0007669"/>
    <property type="project" value="UniProtKB-ARBA"/>
</dbReference>
<dbReference type="GO" id="GO:0009637">
    <property type="term" value="P:response to blue light"/>
    <property type="evidence" value="ECO:0007669"/>
    <property type="project" value="UniProtKB-ARBA"/>
</dbReference>
<accession>A0A6A3CKT7</accession>
<evidence type="ECO:0000256" key="2">
    <source>
        <dbReference type="ARBA" id="ARBA00001936"/>
    </source>
</evidence>
<feature type="compositionally biased region" description="Polar residues" evidence="12">
    <location>
        <begin position="566"/>
        <end position="580"/>
    </location>
</feature>
<evidence type="ECO:0000256" key="7">
    <source>
        <dbReference type="ARBA" id="ARBA00022723"/>
    </source>
</evidence>
<comment type="function">
    <text evidence="11">Catalyzes the interconversion of 2-phosphoglycerate (2-PGA) and 3-phosphoglycerate (3-PGA). Required for guard cell function (e.g. blue light-, abscisic acid- (ABA), and low CO(2)-regulated stomatal movements) and fertility (e.g. pollen grains production).</text>
</comment>
<keyword evidence="7" id="KW-0479">Metal-binding</keyword>
<dbReference type="UniPathway" id="UPA00109">
    <property type="reaction ID" value="UER00186"/>
</dbReference>
<evidence type="ECO:0000256" key="12">
    <source>
        <dbReference type="SAM" id="MobiDB-lite"/>
    </source>
</evidence>
<evidence type="ECO:0000256" key="9">
    <source>
        <dbReference type="ARBA" id="ARBA00023211"/>
    </source>
</evidence>
<evidence type="ECO:0000256" key="6">
    <source>
        <dbReference type="ARBA" id="ARBA00012026"/>
    </source>
</evidence>
<proteinExistence type="inferred from homology"/>
<keyword evidence="8" id="KW-0324">Glycolysis</keyword>
<comment type="subunit">
    <text evidence="5">Monomer.</text>
</comment>
<comment type="similarity">
    <text evidence="4">Belongs to the BPG-independent phosphoglycerate mutase family.</text>
</comment>
<dbReference type="EC" id="5.4.2.12" evidence="6"/>
<feature type="domain" description="BPG-independent PGAM N-terminal" evidence="13">
    <location>
        <begin position="37"/>
        <end position="254"/>
    </location>
</feature>
<protein>
    <recommendedName>
        <fullName evidence="6">phosphoglycerate mutase (2,3-diphosphoglycerate-independent)</fullName>
        <ecNumber evidence="6">5.4.2.12</ecNumber>
    </recommendedName>
</protein>
<comment type="catalytic activity">
    <reaction evidence="1">
        <text>(2R)-2-phosphoglycerate = (2R)-3-phosphoglycerate</text>
        <dbReference type="Rhea" id="RHEA:15901"/>
        <dbReference type="ChEBI" id="CHEBI:58272"/>
        <dbReference type="ChEBI" id="CHEBI:58289"/>
        <dbReference type="EC" id="5.4.2.12"/>
    </reaction>
</comment>
<dbReference type="Pfam" id="PF06415">
    <property type="entry name" value="iPGM_N"/>
    <property type="match status" value="1"/>
</dbReference>
<feature type="region of interest" description="Disordered" evidence="12">
    <location>
        <begin position="491"/>
        <end position="526"/>
    </location>
</feature>
<gene>
    <name evidence="14" type="ORF">F3Y22_tig00003398pilonHSYRG00082</name>
</gene>
<dbReference type="EMBL" id="VEPZ02000218">
    <property type="protein sequence ID" value="KAE8729753.1"/>
    <property type="molecule type" value="Genomic_DNA"/>
</dbReference>
<feature type="region of interest" description="Disordered" evidence="12">
    <location>
        <begin position="562"/>
        <end position="591"/>
    </location>
</feature>